<evidence type="ECO:0000256" key="1">
    <source>
        <dbReference type="SAM" id="SignalP"/>
    </source>
</evidence>
<dbReference type="AlphaFoldDB" id="A0A3N3DVG3"/>
<organism evidence="2 3">
    <name type="scientific">Vibrio ponticus</name>
    <dbReference type="NCBI Taxonomy" id="265668"/>
    <lineage>
        <taxon>Bacteria</taxon>
        <taxon>Pseudomonadati</taxon>
        <taxon>Pseudomonadota</taxon>
        <taxon>Gammaproteobacteria</taxon>
        <taxon>Vibrionales</taxon>
        <taxon>Vibrionaceae</taxon>
        <taxon>Vibrio</taxon>
    </lineage>
</organism>
<keyword evidence="1" id="KW-0732">Signal</keyword>
<feature type="chain" id="PRO_5018075556" evidence="1">
    <location>
        <begin position="25"/>
        <end position="486"/>
    </location>
</feature>
<evidence type="ECO:0000313" key="3">
    <source>
        <dbReference type="Proteomes" id="UP000278792"/>
    </source>
</evidence>
<feature type="signal peptide" evidence="1">
    <location>
        <begin position="1"/>
        <end position="24"/>
    </location>
</feature>
<accession>A0A3N3DVG3</accession>
<protein>
    <submittedName>
        <fullName evidence="2">Chromosome partitioning protein ParA</fullName>
    </submittedName>
</protein>
<name>A0A3N3DVG3_9VIBR</name>
<reference evidence="2 3" key="1">
    <citation type="submission" date="2018-11" db="EMBL/GenBank/DDBJ databases">
        <title>Vibrio ponticus strain CAIM 1751 pathogenic for the snapper Lutjanus guttatus.</title>
        <authorList>
            <person name="Soto-Rodriguez S."/>
            <person name="Lozano-Olvera R."/>
            <person name="Gomez-Gil B."/>
        </authorList>
    </citation>
    <scope>NUCLEOTIDE SEQUENCE [LARGE SCALE GENOMIC DNA]</scope>
    <source>
        <strain evidence="2 3">CAIM 1751</strain>
    </source>
</reference>
<dbReference type="EMBL" id="RKIK01000089">
    <property type="protein sequence ID" value="ROV58188.1"/>
    <property type="molecule type" value="Genomic_DNA"/>
</dbReference>
<gene>
    <name evidence="2" type="ORF">EGH82_19670</name>
</gene>
<proteinExistence type="predicted"/>
<dbReference type="RefSeq" id="WP_123783341.1">
    <property type="nucleotide sequence ID" value="NZ_RKIK01000089.1"/>
</dbReference>
<evidence type="ECO:0000313" key="2">
    <source>
        <dbReference type="EMBL" id="ROV58188.1"/>
    </source>
</evidence>
<comment type="caution">
    <text evidence="2">The sequence shown here is derived from an EMBL/GenBank/DDBJ whole genome shotgun (WGS) entry which is preliminary data.</text>
</comment>
<sequence length="486" mass="55762">MDDLLVGRKVGLLAVLLSSPLVFAEQEPIQTGYYIDAPVTGLYYETSSNLSGFTTKGAYNFRRGDVVSFYLGVDENSFLLSRLSSQEVVTPTLSTTKPSRSINMTRLLLSLDSTPENRREILLLSDLLSNPKVQQQLQRLDLNNLTDEQLEPLNVELVSTQEAVEHLNQSQQYITKHFASDEIVFEPVNQKVKNIIIKLRDYNGKICAYDLRLRNHPEYHPPIGGLTYRVTKNELIEYPDIGDRFNGCLIQPNQHAKDIQYTPLSEMPGYYGVMRCAQNGCTRNEVNGFIIDDYNDEGDWKYRSLSINFDPTTQLLMEKMQGLGRTKNIHHSNQVEEIWFTYPAEFHNQFAYEGIWKQTTYHEGYLAEICLLIEGGSIKKSELENLQCPNARSAYQEDVTTQYGDMWWVSSQSTSSSLEQMNMSVRWYPTPGVSQITTWEYLPTGKDWHQGILYRYQQNLSLDSDGMEKLSTHTISEYEKIHGVII</sequence>
<dbReference type="Proteomes" id="UP000278792">
    <property type="component" value="Unassembled WGS sequence"/>
</dbReference>